<reference evidence="4 5" key="1">
    <citation type="submission" date="2017-09" db="EMBL/GenBank/DDBJ databases">
        <title>Depth-based differentiation of microbial function through sediment-hosted aquifers and enrichment of novel symbionts in the deep terrestrial subsurface.</title>
        <authorList>
            <person name="Probst A.J."/>
            <person name="Ladd B."/>
            <person name="Jarett J.K."/>
            <person name="Geller-Mcgrath D.E."/>
            <person name="Sieber C.M."/>
            <person name="Emerson J.B."/>
            <person name="Anantharaman K."/>
            <person name="Thomas B.C."/>
            <person name="Malmstrom R."/>
            <person name="Stieglmeier M."/>
            <person name="Klingl A."/>
            <person name="Woyke T."/>
            <person name="Ryan C.M."/>
            <person name="Banfield J.F."/>
        </authorList>
    </citation>
    <scope>NUCLEOTIDE SEQUENCE [LARGE SCALE GENOMIC DNA]</scope>
    <source>
        <strain evidence="4">CG10_big_fil_rev_8_21_14_0_10_50_16</strain>
    </source>
</reference>
<accession>A0A2H0RM54</accession>
<dbReference type="GO" id="GO:0016757">
    <property type="term" value="F:glycosyltransferase activity"/>
    <property type="evidence" value="ECO:0007669"/>
    <property type="project" value="InterPro"/>
</dbReference>
<dbReference type="AlphaFoldDB" id="A0A2H0RM54"/>
<keyword evidence="1" id="KW-0808">Transferase</keyword>
<organism evidence="4 5">
    <name type="scientific">Candidatus Uhrbacteria bacterium CG10_big_fil_rev_8_21_14_0_10_50_16</name>
    <dbReference type="NCBI Taxonomy" id="1975039"/>
    <lineage>
        <taxon>Bacteria</taxon>
        <taxon>Candidatus Uhriibacteriota</taxon>
    </lineage>
</organism>
<dbReference type="Pfam" id="PF00534">
    <property type="entry name" value="Glycos_transf_1"/>
    <property type="match status" value="1"/>
</dbReference>
<comment type="caution">
    <text evidence="4">The sequence shown here is derived from an EMBL/GenBank/DDBJ whole genome shotgun (WGS) entry which is preliminary data.</text>
</comment>
<dbReference type="InterPro" id="IPR001296">
    <property type="entry name" value="Glyco_trans_1"/>
</dbReference>
<evidence type="ECO:0000256" key="1">
    <source>
        <dbReference type="ARBA" id="ARBA00022679"/>
    </source>
</evidence>
<dbReference type="CDD" id="cd03809">
    <property type="entry name" value="GT4_MtfB-like"/>
    <property type="match status" value="1"/>
</dbReference>
<evidence type="ECO:0008006" key="6">
    <source>
        <dbReference type="Google" id="ProtNLM"/>
    </source>
</evidence>
<dbReference type="SUPFAM" id="SSF53756">
    <property type="entry name" value="UDP-Glycosyltransferase/glycogen phosphorylase"/>
    <property type="match status" value="1"/>
</dbReference>
<dbReference type="PANTHER" id="PTHR46401">
    <property type="entry name" value="GLYCOSYLTRANSFERASE WBBK-RELATED"/>
    <property type="match status" value="1"/>
</dbReference>
<feature type="domain" description="Glycosyl transferase family 1" evidence="2">
    <location>
        <begin position="208"/>
        <end position="354"/>
    </location>
</feature>
<dbReference type="PANTHER" id="PTHR46401:SF2">
    <property type="entry name" value="GLYCOSYLTRANSFERASE WBBK-RELATED"/>
    <property type="match status" value="1"/>
</dbReference>
<dbReference type="InterPro" id="IPR028098">
    <property type="entry name" value="Glyco_trans_4-like_N"/>
</dbReference>
<protein>
    <recommendedName>
        <fullName evidence="6">Glycosyltransferase family 1 protein</fullName>
    </recommendedName>
</protein>
<name>A0A2H0RM54_9BACT</name>
<evidence type="ECO:0000313" key="5">
    <source>
        <dbReference type="Proteomes" id="UP000230084"/>
    </source>
</evidence>
<evidence type="ECO:0000259" key="2">
    <source>
        <dbReference type="Pfam" id="PF00534"/>
    </source>
</evidence>
<dbReference type="Proteomes" id="UP000230084">
    <property type="component" value="Unassembled WGS sequence"/>
</dbReference>
<dbReference type="EMBL" id="PCYM01000006">
    <property type="protein sequence ID" value="PIR47516.1"/>
    <property type="molecule type" value="Genomic_DNA"/>
</dbReference>
<feature type="domain" description="Glycosyltransferase subfamily 4-like N-terminal" evidence="3">
    <location>
        <begin position="18"/>
        <end position="183"/>
    </location>
</feature>
<evidence type="ECO:0000313" key="4">
    <source>
        <dbReference type="EMBL" id="PIR47516.1"/>
    </source>
</evidence>
<dbReference type="GO" id="GO:0009103">
    <property type="term" value="P:lipopolysaccharide biosynthetic process"/>
    <property type="evidence" value="ECO:0007669"/>
    <property type="project" value="TreeGrafter"/>
</dbReference>
<evidence type="ECO:0000259" key="3">
    <source>
        <dbReference type="Pfam" id="PF13439"/>
    </source>
</evidence>
<sequence>MRIGIDARMYGPKIGGAGVGRYVEEIVTHLQQLDTENEYVLFLRRANFDDCAIPPALKSRWTKVVADIPWYSLAEQLYMPRIIYKQKLDLIHYPHFNVPLRAKTPFVCTIHDLIMLDQTWASRATTLAPWKYQLKQFGQQKILAHIAQHARNIITVSDYAKGQIIHRLNISPDRVHVVYNGVESAAILAQKQNKQTARSLPLPPGVQTPFFLNVGNPYPHKNIETLLHAFSFFVKEHPEAHLVLVGPRNSFTQQLEAEAREIEIPSNRVHFLGFVDDTMLSNLYSQASVYVIPSKLEGFGIPPLEALSHGTPVAASRASSIPEILGPAATYFDPNDIEDLFAAMETLLTNKQERIRVLSASHDVLKKYSWDDHARALMDLYTISRS</sequence>
<proteinExistence type="predicted"/>
<dbReference type="Gene3D" id="3.40.50.2000">
    <property type="entry name" value="Glycogen Phosphorylase B"/>
    <property type="match status" value="2"/>
</dbReference>
<gene>
    <name evidence="4" type="ORF">COV06_03635</name>
</gene>
<dbReference type="Pfam" id="PF13439">
    <property type="entry name" value="Glyco_transf_4"/>
    <property type="match status" value="1"/>
</dbReference>